<evidence type="ECO:0000313" key="2">
    <source>
        <dbReference type="Proteomes" id="UP000283433"/>
    </source>
</evidence>
<evidence type="ECO:0000313" key="1">
    <source>
        <dbReference type="EMBL" id="RKD19002.1"/>
    </source>
</evidence>
<dbReference type="RefSeq" id="WP_120180648.1">
    <property type="nucleotide sequence ID" value="NZ_MBTA01000003.1"/>
</dbReference>
<accession>A0A419S9U8</accession>
<dbReference type="Proteomes" id="UP000283433">
    <property type="component" value="Unassembled WGS sequence"/>
</dbReference>
<dbReference type="AlphaFoldDB" id="A0A419S9U8"/>
<dbReference type="OrthoDB" id="795990at2"/>
<reference evidence="1 2" key="1">
    <citation type="submission" date="2016-07" db="EMBL/GenBank/DDBJ databases">
        <title>Genome of Pelobium manganitolerans.</title>
        <authorList>
            <person name="Wu S."/>
            <person name="Wang G."/>
        </authorList>
    </citation>
    <scope>NUCLEOTIDE SEQUENCE [LARGE SCALE GENOMIC DNA]</scope>
    <source>
        <strain evidence="1 2">YS-25</strain>
    </source>
</reference>
<dbReference type="EMBL" id="MBTA01000003">
    <property type="protein sequence ID" value="RKD19002.1"/>
    <property type="molecule type" value="Genomic_DNA"/>
</dbReference>
<name>A0A419S9U8_9SPHI</name>
<proteinExistence type="predicted"/>
<protein>
    <submittedName>
        <fullName evidence="1">Uncharacterized protein</fullName>
    </submittedName>
</protein>
<sequence length="147" mass="17026">MSSQLEKYKRIRTVQEWILEDYTFTDIVRSCVSKWDISVRQAERYYSEAFREFKEKEEQSVDALKSYYKKRKMKLIREMDPVLKKTPSGVRAVNKVLDSMAKLDGIMIDKVELTGKDGTPLPSEVKITVVHSENVPPFAGSENEVDV</sequence>
<keyword evidence="2" id="KW-1185">Reference proteome</keyword>
<comment type="caution">
    <text evidence="1">The sequence shown here is derived from an EMBL/GenBank/DDBJ whole genome shotgun (WGS) entry which is preliminary data.</text>
</comment>
<organism evidence="1 2">
    <name type="scientific">Pelobium manganitolerans</name>
    <dbReference type="NCBI Taxonomy" id="1842495"/>
    <lineage>
        <taxon>Bacteria</taxon>
        <taxon>Pseudomonadati</taxon>
        <taxon>Bacteroidota</taxon>
        <taxon>Sphingobacteriia</taxon>
        <taxon>Sphingobacteriales</taxon>
        <taxon>Sphingobacteriaceae</taxon>
        <taxon>Pelobium</taxon>
    </lineage>
</organism>
<gene>
    <name evidence="1" type="ORF">BCY91_14085</name>
</gene>